<feature type="transmembrane region" description="Helical" evidence="2">
    <location>
        <begin position="258"/>
        <end position="283"/>
    </location>
</feature>
<keyword evidence="3" id="KW-0732">Signal</keyword>
<proteinExistence type="predicted"/>
<evidence type="ECO:0000256" key="2">
    <source>
        <dbReference type="SAM" id="Phobius"/>
    </source>
</evidence>
<reference evidence="4" key="2">
    <citation type="journal article" date="2023" name="IMA Fungus">
        <title>Comparative genomic study of the Penicillium genus elucidates a diverse pangenome and 15 lateral gene transfer events.</title>
        <authorList>
            <person name="Petersen C."/>
            <person name="Sorensen T."/>
            <person name="Nielsen M.R."/>
            <person name="Sondergaard T.E."/>
            <person name="Sorensen J.L."/>
            <person name="Fitzpatrick D.A."/>
            <person name="Frisvad J.C."/>
            <person name="Nielsen K.L."/>
        </authorList>
    </citation>
    <scope>NUCLEOTIDE SEQUENCE</scope>
    <source>
        <strain evidence="4">IBT 34128</strain>
    </source>
</reference>
<dbReference type="RefSeq" id="XP_056511185.1">
    <property type="nucleotide sequence ID" value="XM_056655572.1"/>
</dbReference>
<feature type="signal peptide" evidence="3">
    <location>
        <begin position="1"/>
        <end position="23"/>
    </location>
</feature>
<evidence type="ECO:0000313" key="5">
    <source>
        <dbReference type="Proteomes" id="UP001141434"/>
    </source>
</evidence>
<name>A0A9W9F8Q4_9EURO</name>
<gene>
    <name evidence="4" type="ORF">NUU61_004990</name>
</gene>
<dbReference type="AlphaFoldDB" id="A0A9W9F8Q4"/>
<evidence type="ECO:0000313" key="4">
    <source>
        <dbReference type="EMBL" id="KAJ5095634.1"/>
    </source>
</evidence>
<accession>A0A9W9F8Q4</accession>
<keyword evidence="2" id="KW-1133">Transmembrane helix</keyword>
<dbReference type="EMBL" id="JAPMSZ010000007">
    <property type="protein sequence ID" value="KAJ5095634.1"/>
    <property type="molecule type" value="Genomic_DNA"/>
</dbReference>
<sequence length="402" mass="41529">MGEGITSMGRYALAISLLPLAQALTFSSLTPTGFAGIAPETSQAPQPTASFDDNTFHDIVRRDSSAAGNQSSFTSYTTLLAPASLCGWISDHQHNNSYYGRPVPCKDNDACFFHAPNENWPGMLGCCTNSDKTKCDFYSACHDAPEIKATPSITATSDPLALTCTDGPTTRCMSWSFPNADVTGYACDLKPYTISAATQFLQSTTRSGQSATYYTAAPVSFAADDLISTLAAGGTGYAKNKNGGGDDSKSGGGTNVGAIVGGVVGGIVGLAAIAAAVFVFWLLHRKKQKKAQAAADAQAAQPQPGHGSLPPGPESVTSPMSPSYGPSSNWGGSAAQPSEVDGASIRSGPDAYAKVQPFGREVGQGGPREIGDSKPREMAGDSMPFIAELPTSAQPEAPTKTD</sequence>
<comment type="caution">
    <text evidence="4">The sequence shown here is derived from an EMBL/GenBank/DDBJ whole genome shotgun (WGS) entry which is preliminary data.</text>
</comment>
<feature type="compositionally biased region" description="Basic and acidic residues" evidence="1">
    <location>
        <begin position="369"/>
        <end position="379"/>
    </location>
</feature>
<reference evidence="4" key="1">
    <citation type="submission" date="2022-11" db="EMBL/GenBank/DDBJ databases">
        <authorList>
            <person name="Petersen C."/>
        </authorList>
    </citation>
    <scope>NUCLEOTIDE SEQUENCE</scope>
    <source>
        <strain evidence="4">IBT 34128</strain>
    </source>
</reference>
<keyword evidence="5" id="KW-1185">Reference proteome</keyword>
<feature type="region of interest" description="Disordered" evidence="1">
    <location>
        <begin position="293"/>
        <end position="402"/>
    </location>
</feature>
<keyword evidence="2" id="KW-0472">Membrane</keyword>
<keyword evidence="2" id="KW-0812">Transmembrane</keyword>
<dbReference type="Proteomes" id="UP001141434">
    <property type="component" value="Unassembled WGS sequence"/>
</dbReference>
<feature type="chain" id="PRO_5040782290" description="Mid2 domain-containing protein" evidence="3">
    <location>
        <begin position="24"/>
        <end position="402"/>
    </location>
</feature>
<feature type="compositionally biased region" description="Polar residues" evidence="1">
    <location>
        <begin position="315"/>
        <end position="331"/>
    </location>
</feature>
<evidence type="ECO:0000256" key="3">
    <source>
        <dbReference type="SAM" id="SignalP"/>
    </source>
</evidence>
<evidence type="ECO:0000256" key="1">
    <source>
        <dbReference type="SAM" id="MobiDB-lite"/>
    </source>
</evidence>
<dbReference type="GeneID" id="81394740"/>
<evidence type="ECO:0008006" key="6">
    <source>
        <dbReference type="Google" id="ProtNLM"/>
    </source>
</evidence>
<organism evidence="4 5">
    <name type="scientific">Penicillium alfredii</name>
    <dbReference type="NCBI Taxonomy" id="1506179"/>
    <lineage>
        <taxon>Eukaryota</taxon>
        <taxon>Fungi</taxon>
        <taxon>Dikarya</taxon>
        <taxon>Ascomycota</taxon>
        <taxon>Pezizomycotina</taxon>
        <taxon>Eurotiomycetes</taxon>
        <taxon>Eurotiomycetidae</taxon>
        <taxon>Eurotiales</taxon>
        <taxon>Aspergillaceae</taxon>
        <taxon>Penicillium</taxon>
    </lineage>
</organism>
<protein>
    <recommendedName>
        <fullName evidence="6">Mid2 domain-containing protein</fullName>
    </recommendedName>
</protein>
<dbReference type="OrthoDB" id="5347452at2759"/>